<evidence type="ECO:0000313" key="5">
    <source>
        <dbReference type="Proteomes" id="UP000423396"/>
    </source>
</evidence>
<accession>A0A650CNF4</accession>
<dbReference type="PIRSF" id="PIRSF000429">
    <property type="entry name" value="Ac-CoA_Ac_transf"/>
    <property type="match status" value="1"/>
</dbReference>
<dbReference type="PANTHER" id="PTHR42870:SF6">
    <property type="entry name" value="ACETYL-COA C-ACYLTRANSFERASE"/>
    <property type="match status" value="1"/>
</dbReference>
<dbReference type="InterPro" id="IPR055140">
    <property type="entry name" value="Thiolase_C_2"/>
</dbReference>
<proteinExistence type="predicted"/>
<organism evidence="4 5">
    <name type="scientific">Stygiolobus azoricus</name>
    <dbReference type="NCBI Taxonomy" id="41675"/>
    <lineage>
        <taxon>Archaea</taxon>
        <taxon>Thermoproteota</taxon>
        <taxon>Thermoprotei</taxon>
        <taxon>Sulfolobales</taxon>
        <taxon>Sulfolobaceae</taxon>
        <taxon>Stygiolobus</taxon>
    </lineage>
</organism>
<evidence type="ECO:0000259" key="2">
    <source>
        <dbReference type="Pfam" id="PF00108"/>
    </source>
</evidence>
<feature type="domain" description="Thiolase N-terminal" evidence="2">
    <location>
        <begin position="15"/>
        <end position="179"/>
    </location>
</feature>
<dbReference type="GO" id="GO:0008299">
    <property type="term" value="P:isoprenoid biosynthetic process"/>
    <property type="evidence" value="ECO:0007669"/>
    <property type="project" value="UniProtKB-KW"/>
</dbReference>
<evidence type="ECO:0000259" key="3">
    <source>
        <dbReference type="Pfam" id="PF22691"/>
    </source>
</evidence>
<dbReference type="Pfam" id="PF22691">
    <property type="entry name" value="Thiolase_C_1"/>
    <property type="match status" value="1"/>
</dbReference>
<dbReference type="SUPFAM" id="SSF53901">
    <property type="entry name" value="Thiolase-like"/>
    <property type="match status" value="2"/>
</dbReference>
<dbReference type="InterPro" id="IPR020616">
    <property type="entry name" value="Thiolase_N"/>
</dbReference>
<sequence>MVSIVGSGLVKIDRYYEFSESDLVIEAYKNLILKVKEMPSSIDALILASTYSDTLSKNLMLAFKLSNKLGIKTSISFRVENGDNGGSAILAAYSLIKSGIANSVLLVGVDKFSDYPSKYVNDVISYNLGNEYEYQVGLTPHAHAALLMKRYMKKFSKDYEYFTKWPLKMHENAVENPYAYLRFKVDKKVIMDSQIISEPLRLFDIAARADGASVVLITSDELSRKFTDTTVKIENIVSSNLPLDLANLEVNSVRDVAKKLSIRMNSNHIYEIHDSYSVLAALELESLGLAKDGNGFDNLDSLNVNLGGGLKARGYPGSATAVYQLAELYLHLIGEHPRGKIDAERGFLLSTDDLGNSSHLVAMMR</sequence>
<reference evidence="4 5" key="1">
    <citation type="submission" date="2019-10" db="EMBL/GenBank/DDBJ databases">
        <title>Genome Sequences from Six Type Strain Members of the Archaeal Family Sulfolobaceae: Acidianus ambivalens, Acidianus infernus, Metallosphaera prunae, Stygiolobus azoricus, Sulfolobus metallicus, and Sulfurisphaera ohwakuensis.</title>
        <authorList>
            <person name="Counts J.A."/>
            <person name="Kelly R.M."/>
        </authorList>
    </citation>
    <scope>NUCLEOTIDE SEQUENCE [LARGE SCALE GENOMIC DNA]</scope>
    <source>
        <strain evidence="4 5">FC6</strain>
    </source>
</reference>
<dbReference type="GeneID" id="42798377"/>
<evidence type="ECO:0000313" key="4">
    <source>
        <dbReference type="EMBL" id="QGR19376.1"/>
    </source>
</evidence>
<dbReference type="PANTHER" id="PTHR42870">
    <property type="entry name" value="ACETYL-COA C-ACETYLTRANSFERASE"/>
    <property type="match status" value="1"/>
</dbReference>
<dbReference type="KEGG" id="sazo:D1868_04860"/>
<dbReference type="GO" id="GO:0016747">
    <property type="term" value="F:acyltransferase activity, transferring groups other than amino-acyl groups"/>
    <property type="evidence" value="ECO:0007669"/>
    <property type="project" value="InterPro"/>
</dbReference>
<dbReference type="Proteomes" id="UP000423396">
    <property type="component" value="Chromosome"/>
</dbReference>
<name>A0A650CNF4_9CREN</name>
<keyword evidence="5" id="KW-1185">Reference proteome</keyword>
<dbReference type="InterPro" id="IPR002155">
    <property type="entry name" value="Thiolase"/>
</dbReference>
<gene>
    <name evidence="4" type="ORF">D1868_04860</name>
</gene>
<protein>
    <submittedName>
        <fullName evidence="4">Thiolase family protein</fullName>
    </submittedName>
</protein>
<dbReference type="EMBL" id="CP045483">
    <property type="protein sequence ID" value="QGR19376.1"/>
    <property type="molecule type" value="Genomic_DNA"/>
</dbReference>
<dbReference type="OrthoDB" id="167534at2157"/>
<evidence type="ECO:0000256" key="1">
    <source>
        <dbReference type="ARBA" id="ARBA00023229"/>
    </source>
</evidence>
<dbReference type="RefSeq" id="WP_156006086.1">
    <property type="nucleotide sequence ID" value="NZ_CP045483.1"/>
</dbReference>
<dbReference type="CDD" id="cd00829">
    <property type="entry name" value="SCP-x_thiolase"/>
    <property type="match status" value="1"/>
</dbReference>
<dbReference type="Gene3D" id="3.40.47.10">
    <property type="match status" value="1"/>
</dbReference>
<dbReference type="Pfam" id="PF00108">
    <property type="entry name" value="Thiolase_N"/>
    <property type="match status" value="1"/>
</dbReference>
<feature type="domain" description="Thiolase C-terminal" evidence="3">
    <location>
        <begin position="268"/>
        <end position="348"/>
    </location>
</feature>
<dbReference type="InterPro" id="IPR016039">
    <property type="entry name" value="Thiolase-like"/>
</dbReference>
<keyword evidence="1" id="KW-0414">Isoprene biosynthesis</keyword>
<dbReference type="AlphaFoldDB" id="A0A650CNF4"/>